<dbReference type="Proteomes" id="UP001161247">
    <property type="component" value="Chromosome 7"/>
</dbReference>
<dbReference type="Gene3D" id="3.90.640.10">
    <property type="entry name" value="Actin, Chain A, domain 4"/>
    <property type="match status" value="1"/>
</dbReference>
<keyword evidence="2" id="KW-0067">ATP-binding</keyword>
<dbReference type="SUPFAM" id="SSF53067">
    <property type="entry name" value="Actin-like ATPase domain"/>
    <property type="match status" value="1"/>
</dbReference>
<accession>A0AAV1DZ35</accession>
<dbReference type="PANTHER" id="PTHR19375">
    <property type="entry name" value="HEAT SHOCK PROTEIN 70KDA"/>
    <property type="match status" value="1"/>
</dbReference>
<dbReference type="InterPro" id="IPR029048">
    <property type="entry name" value="HSP70_C_sf"/>
</dbReference>
<keyword evidence="1" id="KW-0547">Nucleotide-binding</keyword>
<evidence type="ECO:0000313" key="3">
    <source>
        <dbReference type="EMBL" id="CAI9112312.1"/>
    </source>
</evidence>
<reference evidence="3" key="1">
    <citation type="submission" date="2023-03" db="EMBL/GenBank/DDBJ databases">
        <authorList>
            <person name="Julca I."/>
        </authorList>
    </citation>
    <scope>NUCLEOTIDE SEQUENCE</scope>
</reference>
<dbReference type="Pfam" id="PF00012">
    <property type="entry name" value="HSP70"/>
    <property type="match status" value="2"/>
</dbReference>
<keyword evidence="4" id="KW-1185">Reference proteome</keyword>
<dbReference type="InterPro" id="IPR029047">
    <property type="entry name" value="HSP70_peptide-bd_sf"/>
</dbReference>
<dbReference type="PROSITE" id="PS00329">
    <property type="entry name" value="HSP70_2"/>
    <property type="match status" value="1"/>
</dbReference>
<dbReference type="Gene3D" id="1.20.1270.10">
    <property type="match status" value="1"/>
</dbReference>
<dbReference type="SUPFAM" id="SSF100920">
    <property type="entry name" value="Heat shock protein 70kD (HSP70), peptide-binding domain"/>
    <property type="match status" value="1"/>
</dbReference>
<organism evidence="3 4">
    <name type="scientific">Oldenlandia corymbosa var. corymbosa</name>
    <dbReference type="NCBI Taxonomy" id="529605"/>
    <lineage>
        <taxon>Eukaryota</taxon>
        <taxon>Viridiplantae</taxon>
        <taxon>Streptophyta</taxon>
        <taxon>Embryophyta</taxon>
        <taxon>Tracheophyta</taxon>
        <taxon>Spermatophyta</taxon>
        <taxon>Magnoliopsida</taxon>
        <taxon>eudicotyledons</taxon>
        <taxon>Gunneridae</taxon>
        <taxon>Pentapetalae</taxon>
        <taxon>asterids</taxon>
        <taxon>lamiids</taxon>
        <taxon>Gentianales</taxon>
        <taxon>Rubiaceae</taxon>
        <taxon>Rubioideae</taxon>
        <taxon>Spermacoceae</taxon>
        <taxon>Hedyotis-Oldenlandia complex</taxon>
        <taxon>Oldenlandia</taxon>
    </lineage>
</organism>
<dbReference type="InterPro" id="IPR018181">
    <property type="entry name" value="Heat_shock_70_CS"/>
</dbReference>
<dbReference type="GO" id="GO:0140662">
    <property type="term" value="F:ATP-dependent protein folding chaperone"/>
    <property type="evidence" value="ECO:0007669"/>
    <property type="project" value="InterPro"/>
</dbReference>
<dbReference type="GO" id="GO:0005524">
    <property type="term" value="F:ATP binding"/>
    <property type="evidence" value="ECO:0007669"/>
    <property type="project" value="UniProtKB-KW"/>
</dbReference>
<gene>
    <name evidence="3" type="ORF">OLC1_LOCUS19532</name>
</gene>
<dbReference type="AlphaFoldDB" id="A0AAV1DZ35"/>
<dbReference type="Gene3D" id="3.30.420.40">
    <property type="match status" value="2"/>
</dbReference>
<dbReference type="InterPro" id="IPR013126">
    <property type="entry name" value="Hsp_70_fam"/>
</dbReference>
<protein>
    <submittedName>
        <fullName evidence="3">OLC1v1012749C1</fullName>
    </submittedName>
</protein>
<name>A0AAV1DZ35_OLDCO</name>
<dbReference type="FunFam" id="3.30.420.40:FF:000172">
    <property type="entry name" value="Heat shock 70 kDa protein"/>
    <property type="match status" value="1"/>
</dbReference>
<evidence type="ECO:0000256" key="2">
    <source>
        <dbReference type="ARBA" id="ARBA00022840"/>
    </source>
</evidence>
<evidence type="ECO:0000256" key="1">
    <source>
        <dbReference type="ARBA" id="ARBA00022741"/>
    </source>
</evidence>
<evidence type="ECO:0000313" key="4">
    <source>
        <dbReference type="Proteomes" id="UP001161247"/>
    </source>
</evidence>
<dbReference type="Gene3D" id="2.60.34.10">
    <property type="entry name" value="Substrate Binding Domain Of DNAk, Chain A, domain 1"/>
    <property type="match status" value="1"/>
</dbReference>
<dbReference type="EMBL" id="OX459124">
    <property type="protein sequence ID" value="CAI9112312.1"/>
    <property type="molecule type" value="Genomic_DNA"/>
</dbReference>
<dbReference type="InterPro" id="IPR043129">
    <property type="entry name" value="ATPase_NBD"/>
</dbReference>
<proteinExistence type="predicted"/>
<sequence>MGKRNVLMFDLGSGTFDVSILTVKISDIQVKATAGFDFSATITRPKFEELNKDLFVKCIETVEKCLMDAKMNKNAIDDVVMVGGSSMILKVQEMLQDLLNGNKPCRNIDPDEDCIWRDNSSRNLDKVFEGERTRTSDNNFLGEFILKCIQKAPRGVPRLEIIFDLQANGILQVSKRDIITGSKTKAVIKSRRLSKNKIDVMIKDAKKFKAEDEEHRKKNAAMRTLLGYLDQMRYEINNNKSENKNAKEAAMKVPFEWLDGKKELVEVHEYEEKKKELMRIWKPGAGVSEEVPLAFRKLAGTRSSKEHNK</sequence>